<feature type="region of interest" description="Disordered" evidence="1">
    <location>
        <begin position="242"/>
        <end position="383"/>
    </location>
</feature>
<dbReference type="Proteomes" id="UP000000599">
    <property type="component" value="Chromosome E"/>
</dbReference>
<dbReference type="InParanoid" id="Q6BPU3"/>
<dbReference type="RefSeq" id="XP_459777.2">
    <property type="nucleotide sequence ID" value="XM_459777.2"/>
</dbReference>
<dbReference type="InterPro" id="IPR021216">
    <property type="entry name" value="DUF2722"/>
</dbReference>
<evidence type="ECO:0000256" key="1">
    <source>
        <dbReference type="SAM" id="MobiDB-lite"/>
    </source>
</evidence>
<reference evidence="2 3" key="1">
    <citation type="journal article" date="2004" name="Nature">
        <title>Genome evolution in yeasts.</title>
        <authorList>
            <consortium name="Genolevures"/>
            <person name="Dujon B."/>
            <person name="Sherman D."/>
            <person name="Fischer G."/>
            <person name="Durrens P."/>
            <person name="Casaregola S."/>
            <person name="Lafontaine I."/>
            <person name="de Montigny J."/>
            <person name="Marck C."/>
            <person name="Neuveglise C."/>
            <person name="Talla E."/>
            <person name="Goffard N."/>
            <person name="Frangeul L."/>
            <person name="Aigle M."/>
            <person name="Anthouard V."/>
            <person name="Babour A."/>
            <person name="Barbe V."/>
            <person name="Barnay S."/>
            <person name="Blanchin S."/>
            <person name="Beckerich J.M."/>
            <person name="Beyne E."/>
            <person name="Bleykasten C."/>
            <person name="Boisrame A."/>
            <person name="Boyer J."/>
            <person name="Cattolico L."/>
            <person name="Confanioleri F."/>
            <person name="de Daruvar A."/>
            <person name="Despons L."/>
            <person name="Fabre E."/>
            <person name="Fairhead C."/>
            <person name="Ferry-Dumazet H."/>
            <person name="Groppi A."/>
            <person name="Hantraye F."/>
            <person name="Hennequin C."/>
            <person name="Jauniaux N."/>
            <person name="Joyet P."/>
            <person name="Kachouri R."/>
            <person name="Kerrest A."/>
            <person name="Koszul R."/>
            <person name="Lemaire M."/>
            <person name="Lesur I."/>
            <person name="Ma L."/>
            <person name="Muller H."/>
            <person name="Nicaud J.M."/>
            <person name="Nikolski M."/>
            <person name="Oztas S."/>
            <person name="Ozier-Kalogeropoulos O."/>
            <person name="Pellenz S."/>
            <person name="Potier S."/>
            <person name="Richard G.F."/>
            <person name="Straub M.L."/>
            <person name="Suleau A."/>
            <person name="Swennene D."/>
            <person name="Tekaia F."/>
            <person name="Wesolowski-Louvel M."/>
            <person name="Westhof E."/>
            <person name="Wirth B."/>
            <person name="Zeniou-Meyer M."/>
            <person name="Zivanovic I."/>
            <person name="Bolotin-Fukuhara M."/>
            <person name="Thierry A."/>
            <person name="Bouchier C."/>
            <person name="Caudron B."/>
            <person name="Scarpelli C."/>
            <person name="Gaillardin C."/>
            <person name="Weissenbach J."/>
            <person name="Wincker P."/>
            <person name="Souciet J.L."/>
        </authorList>
    </citation>
    <scope>NUCLEOTIDE SEQUENCE [LARGE SCALE GENOMIC DNA]</scope>
    <source>
        <strain evidence="3">ATCC 36239 / CBS 767 / BCRC 21394 / JCM 1990 / NBRC 0083 / IGC 2968</strain>
    </source>
</reference>
<dbReference type="OMA" id="PDEYHRT"/>
<name>Q6BPU3_DEBHA</name>
<sequence>MSSDSMSVHSLIDKFSNSERVSNEQRGVGTRKRGSEVHQKSQQQQTQQDEVNQEHVKEANTNSIDETGLLSLLGPNVKSFPLSEEAYIESIKLRTEQEKTKQSYYKLETANKNLLMLNTALKANIPPNLIPLMYVPNEDVNAKPNIDPGFKSGVKSESSSAVSSPFQQGNRAGVRNLYQQDTSSSSLVPPINYKFGGSNTPNATRRPLSPAKIGAAAVANLATPTNPYKNNRRNILPSHQRHFSMPAPTSSVTPNRNRATPGDLNAIDTTLQPQNKLKPPSNISTLNASGNTSDSGTLQSPLGATSSIQVKPSPAQPLHKSTRSANPPSQESMTSFQHIIQFHHWKPDGPSVGSSTGGSPMRMHKRHKSSSENMSIDLTPNSFSNINENAPVIRVNNSHDIDINSNDDQDVDDDEDDDDNDNDVDDDDDITMETSTITDINVSKIPRTESFDDSNNDTSSNIGRYPHDILSPSNS</sequence>
<dbReference type="KEGG" id="dha:DEHA2E10802g"/>
<feature type="compositionally biased region" description="Polar residues" evidence="1">
    <location>
        <begin position="323"/>
        <end position="338"/>
    </location>
</feature>
<protein>
    <submittedName>
        <fullName evidence="2">DEHA2E10802p</fullName>
    </submittedName>
</protein>
<dbReference type="eggNOG" id="ENOG502S5HG">
    <property type="taxonomic scope" value="Eukaryota"/>
</dbReference>
<organism evidence="2 3">
    <name type="scientific">Debaryomyces hansenii (strain ATCC 36239 / CBS 767 / BCRC 21394 / JCM 1990 / NBRC 0083 / IGC 2968)</name>
    <name type="common">Yeast</name>
    <name type="synonym">Torulaspora hansenii</name>
    <dbReference type="NCBI Taxonomy" id="284592"/>
    <lineage>
        <taxon>Eukaryota</taxon>
        <taxon>Fungi</taxon>
        <taxon>Dikarya</taxon>
        <taxon>Ascomycota</taxon>
        <taxon>Saccharomycotina</taxon>
        <taxon>Pichiomycetes</taxon>
        <taxon>Debaryomycetaceae</taxon>
        <taxon>Debaryomyces</taxon>
    </lineage>
</organism>
<gene>
    <name evidence="2" type="ordered locus">DEHA2E10802g</name>
</gene>
<accession>Q6BPU3</accession>
<proteinExistence type="predicted"/>
<feature type="compositionally biased region" description="Polar residues" evidence="1">
    <location>
        <begin position="371"/>
        <end position="383"/>
    </location>
</feature>
<dbReference type="OrthoDB" id="4095763at2759"/>
<feature type="compositionally biased region" description="Polar residues" evidence="1">
    <location>
        <begin position="267"/>
        <end position="310"/>
    </location>
</feature>
<feature type="region of interest" description="Disordered" evidence="1">
    <location>
        <begin position="1"/>
        <end position="56"/>
    </location>
</feature>
<evidence type="ECO:0000313" key="3">
    <source>
        <dbReference type="Proteomes" id="UP000000599"/>
    </source>
</evidence>
<feature type="compositionally biased region" description="Polar residues" evidence="1">
    <location>
        <begin position="247"/>
        <end position="258"/>
    </location>
</feature>
<evidence type="ECO:0000313" key="2">
    <source>
        <dbReference type="EMBL" id="CAG88016.2"/>
    </source>
</evidence>
<dbReference type="Pfam" id="PF10846">
    <property type="entry name" value="DUF2722"/>
    <property type="match status" value="1"/>
</dbReference>
<dbReference type="VEuPathDB" id="FungiDB:DEHA2E10802g"/>
<keyword evidence="3" id="KW-1185">Reference proteome</keyword>
<feature type="compositionally biased region" description="Low complexity" evidence="1">
    <location>
        <begin position="40"/>
        <end position="50"/>
    </location>
</feature>
<feature type="region of interest" description="Disordered" evidence="1">
    <location>
        <begin position="395"/>
        <end position="475"/>
    </location>
</feature>
<feature type="compositionally biased region" description="Acidic residues" evidence="1">
    <location>
        <begin position="405"/>
        <end position="431"/>
    </location>
</feature>
<dbReference type="EMBL" id="CR382137">
    <property type="protein sequence ID" value="CAG88016.2"/>
    <property type="molecule type" value="Genomic_DNA"/>
</dbReference>
<dbReference type="AlphaFoldDB" id="Q6BPU3"/>
<dbReference type="GeneID" id="2902264"/>
<feature type="compositionally biased region" description="Low complexity" evidence="1">
    <location>
        <begin position="348"/>
        <end position="360"/>
    </location>
</feature>
<dbReference type="FunCoup" id="Q6BPU3">
    <property type="interactions" value="48"/>
</dbReference>
<dbReference type="HOGENOM" id="CLU_023466_0_0_1"/>